<comment type="catalytic activity">
    <reaction evidence="6">
        <text>precorrin-2 + NAD(+) = sirohydrochlorin + NADH + 2 H(+)</text>
        <dbReference type="Rhea" id="RHEA:15613"/>
        <dbReference type="ChEBI" id="CHEBI:15378"/>
        <dbReference type="ChEBI" id="CHEBI:57540"/>
        <dbReference type="ChEBI" id="CHEBI:57945"/>
        <dbReference type="ChEBI" id="CHEBI:58351"/>
        <dbReference type="ChEBI" id="CHEBI:58827"/>
        <dbReference type="EC" id="1.3.1.76"/>
    </reaction>
</comment>
<dbReference type="InterPro" id="IPR028161">
    <property type="entry name" value="Met8-like"/>
</dbReference>
<dbReference type="EMBL" id="CAJHIO010000001">
    <property type="protein sequence ID" value="CAD6490915.1"/>
    <property type="molecule type" value="Genomic_DNA"/>
</dbReference>
<keyword evidence="5" id="KW-0627">Porphyrin biosynthesis</keyword>
<evidence type="ECO:0000256" key="6">
    <source>
        <dbReference type="ARBA" id="ARBA00047561"/>
    </source>
</evidence>
<dbReference type="SUPFAM" id="SSF51735">
    <property type="entry name" value="NAD(P)-binding Rossmann-fold domains"/>
    <property type="match status" value="1"/>
</dbReference>
<dbReference type="InterPro" id="IPR042518">
    <property type="entry name" value="SirC_C"/>
</dbReference>
<evidence type="ECO:0000256" key="4">
    <source>
        <dbReference type="ARBA" id="ARBA00023027"/>
    </source>
</evidence>
<dbReference type="InterPro" id="IPR036291">
    <property type="entry name" value="NAD(P)-bd_dom_sf"/>
</dbReference>
<evidence type="ECO:0000256" key="5">
    <source>
        <dbReference type="ARBA" id="ARBA00023244"/>
    </source>
</evidence>
<dbReference type="NCBIfam" id="TIGR01470">
    <property type="entry name" value="cysG_Nterm"/>
    <property type="match status" value="1"/>
</dbReference>
<organism evidence="7 8">
    <name type="scientific">Candidatus Argoarchaeum ethanivorans</name>
    <dbReference type="NCBI Taxonomy" id="2608793"/>
    <lineage>
        <taxon>Archaea</taxon>
        <taxon>Methanobacteriati</taxon>
        <taxon>Methanobacteriota</taxon>
        <taxon>Stenosarchaea group</taxon>
        <taxon>Methanomicrobia</taxon>
        <taxon>Methanosarcinales</taxon>
        <taxon>Methanosarcinales incertae sedis</taxon>
        <taxon>GOM Arc I cluster</taxon>
        <taxon>Candidatus Argoarchaeum</taxon>
    </lineage>
</organism>
<dbReference type="PANTHER" id="PTHR35330:SF1">
    <property type="entry name" value="SIROHEME BIOSYNTHESIS PROTEIN MET8"/>
    <property type="match status" value="1"/>
</dbReference>
<keyword evidence="4" id="KW-0520">NAD</keyword>
<dbReference type="UniPathway" id="UPA00262">
    <property type="reaction ID" value="UER00222"/>
</dbReference>
<evidence type="ECO:0000313" key="7">
    <source>
        <dbReference type="EMBL" id="CAD6490915.1"/>
    </source>
</evidence>
<evidence type="ECO:0000256" key="2">
    <source>
        <dbReference type="ARBA" id="ARBA00012400"/>
    </source>
</evidence>
<keyword evidence="3 7" id="KW-0560">Oxidoreductase</keyword>
<proteinExistence type="predicted"/>
<sequence>MKTHLPLFIDVRDRKIVIFGGGAVGKRKASLFSQYADVTVISKDFIKEFQHLKNKVTLIESGEITEELIESYVKDAFLVVPSTNNRDLNAAIERLAKEHGALVNRVDKVSEVIVPSVIHRDSITIAISTDALSPALSGYMRKRVEEVITPEFGMMAKLQNEMREILKKEIMDQDKRKRILFDILNDETIWLALGESYEKAHSLSMSYIR</sequence>
<name>A0A811T7W1_9EURY</name>
<dbReference type="Gene3D" id="1.10.8.610">
    <property type="entry name" value="SirC, precorrin-2 dehydrogenase, C-terminal helical domain-like"/>
    <property type="match status" value="1"/>
</dbReference>
<dbReference type="Proteomes" id="UP000610373">
    <property type="component" value="Unassembled WGS sequence"/>
</dbReference>
<accession>A0A811T7W1</accession>
<protein>
    <recommendedName>
        <fullName evidence="2">precorrin-2 dehydrogenase</fullName>
        <ecNumber evidence="2">1.3.1.76</ecNumber>
    </recommendedName>
</protein>
<comment type="pathway">
    <text evidence="1">Porphyrin-containing compound metabolism; siroheme biosynthesis; sirohydrochlorin from precorrin-2: step 1/1.</text>
</comment>
<evidence type="ECO:0000313" key="8">
    <source>
        <dbReference type="Proteomes" id="UP000610373"/>
    </source>
</evidence>
<dbReference type="AlphaFoldDB" id="A0A811T7W1"/>
<comment type="caution">
    <text evidence="7">The sequence shown here is derived from an EMBL/GenBank/DDBJ whole genome shotgun (WGS) entry which is preliminary data.</text>
</comment>
<dbReference type="GO" id="GO:0043115">
    <property type="term" value="F:precorrin-2 dehydrogenase activity"/>
    <property type="evidence" value="ECO:0007669"/>
    <property type="project" value="UniProtKB-EC"/>
</dbReference>
<dbReference type="Gene3D" id="3.40.50.720">
    <property type="entry name" value="NAD(P)-binding Rossmann-like Domain"/>
    <property type="match status" value="1"/>
</dbReference>
<dbReference type="SUPFAM" id="SSF75615">
    <property type="entry name" value="Siroheme synthase middle domains-like"/>
    <property type="match status" value="1"/>
</dbReference>
<dbReference type="GO" id="GO:0004325">
    <property type="term" value="F:ferrochelatase activity"/>
    <property type="evidence" value="ECO:0007669"/>
    <property type="project" value="InterPro"/>
</dbReference>
<evidence type="ECO:0000256" key="3">
    <source>
        <dbReference type="ARBA" id="ARBA00023002"/>
    </source>
</evidence>
<dbReference type="InterPro" id="IPR006367">
    <property type="entry name" value="Sirohaem_synthase_N"/>
</dbReference>
<gene>
    <name evidence="7" type="ORF">CHKLHMKO_00036</name>
</gene>
<dbReference type="EC" id="1.3.1.76" evidence="2"/>
<evidence type="ECO:0000256" key="1">
    <source>
        <dbReference type="ARBA" id="ARBA00005010"/>
    </source>
</evidence>
<reference evidence="7" key="1">
    <citation type="submission" date="2020-10" db="EMBL/GenBank/DDBJ databases">
        <authorList>
            <person name="Hahn C.J."/>
            <person name="Laso-Perez R."/>
            <person name="Vulcano F."/>
            <person name="Vaziourakis K.-M."/>
            <person name="Stokke R."/>
            <person name="Steen I.H."/>
            <person name="Teske A."/>
            <person name="Boetius A."/>
            <person name="Liebeke M."/>
            <person name="Amann R."/>
            <person name="Knittel K."/>
        </authorList>
    </citation>
    <scope>NUCLEOTIDE SEQUENCE</scope>
    <source>
        <strain evidence="7">Gfbio:e3339647-f889-4370-9287-4fb5cb688e4c:AG392O15_GoMArc1</strain>
    </source>
</reference>
<dbReference type="PANTHER" id="PTHR35330">
    <property type="entry name" value="SIROHEME BIOSYNTHESIS PROTEIN MET8"/>
    <property type="match status" value="1"/>
</dbReference>
<dbReference type="GO" id="GO:0019354">
    <property type="term" value="P:siroheme biosynthetic process"/>
    <property type="evidence" value="ECO:0007669"/>
    <property type="project" value="UniProtKB-UniPathway"/>
</dbReference>
<dbReference type="Pfam" id="PF13241">
    <property type="entry name" value="NAD_binding_7"/>
    <property type="match status" value="1"/>
</dbReference>